<evidence type="ECO:0000313" key="1">
    <source>
        <dbReference type="EMBL" id="GIY76922.1"/>
    </source>
</evidence>
<name>A0AAV4W2M8_9ARAC</name>
<keyword evidence="2" id="KW-1185">Reference proteome</keyword>
<gene>
    <name evidence="1" type="ORF">CDAR_104881</name>
</gene>
<dbReference type="EMBL" id="BPLQ01014061">
    <property type="protein sequence ID" value="GIY76922.1"/>
    <property type="molecule type" value="Genomic_DNA"/>
</dbReference>
<accession>A0AAV4W2M8</accession>
<comment type="caution">
    <text evidence="1">The sequence shown here is derived from an EMBL/GenBank/DDBJ whole genome shotgun (WGS) entry which is preliminary data.</text>
</comment>
<reference evidence="1 2" key="1">
    <citation type="submission" date="2021-06" db="EMBL/GenBank/DDBJ databases">
        <title>Caerostris darwini draft genome.</title>
        <authorList>
            <person name="Kono N."/>
            <person name="Arakawa K."/>
        </authorList>
    </citation>
    <scope>NUCLEOTIDE SEQUENCE [LARGE SCALE GENOMIC DNA]</scope>
</reference>
<dbReference type="AlphaFoldDB" id="A0AAV4W2M8"/>
<proteinExistence type="predicted"/>
<protein>
    <submittedName>
        <fullName evidence="1">Uncharacterized protein</fullName>
    </submittedName>
</protein>
<sequence length="137" mass="15307">MHSKEVGMLTSVKFNVQQLANSCPSDPSPPPKVIPHYTYTTKFLARNGHYCQAQYPFDSRNDSSVSHPSIESIHSKDVGMLTSVKFNVQQLANSCPSDPSPPPKVIPHYTYTTKFLARNGHYCQAQYPIDLRYASSS</sequence>
<evidence type="ECO:0000313" key="2">
    <source>
        <dbReference type="Proteomes" id="UP001054837"/>
    </source>
</evidence>
<dbReference type="Proteomes" id="UP001054837">
    <property type="component" value="Unassembled WGS sequence"/>
</dbReference>
<organism evidence="1 2">
    <name type="scientific">Caerostris darwini</name>
    <dbReference type="NCBI Taxonomy" id="1538125"/>
    <lineage>
        <taxon>Eukaryota</taxon>
        <taxon>Metazoa</taxon>
        <taxon>Ecdysozoa</taxon>
        <taxon>Arthropoda</taxon>
        <taxon>Chelicerata</taxon>
        <taxon>Arachnida</taxon>
        <taxon>Araneae</taxon>
        <taxon>Araneomorphae</taxon>
        <taxon>Entelegynae</taxon>
        <taxon>Araneoidea</taxon>
        <taxon>Araneidae</taxon>
        <taxon>Caerostris</taxon>
    </lineage>
</organism>